<accession>A0ABD3CRT8</accession>
<keyword evidence="2" id="KW-1185">Reference proteome</keyword>
<proteinExistence type="predicted"/>
<organism evidence="1 2">
    <name type="scientific">Castilleja foliolosa</name>
    <dbReference type="NCBI Taxonomy" id="1961234"/>
    <lineage>
        <taxon>Eukaryota</taxon>
        <taxon>Viridiplantae</taxon>
        <taxon>Streptophyta</taxon>
        <taxon>Embryophyta</taxon>
        <taxon>Tracheophyta</taxon>
        <taxon>Spermatophyta</taxon>
        <taxon>Magnoliopsida</taxon>
        <taxon>eudicotyledons</taxon>
        <taxon>Gunneridae</taxon>
        <taxon>Pentapetalae</taxon>
        <taxon>asterids</taxon>
        <taxon>lamiids</taxon>
        <taxon>Lamiales</taxon>
        <taxon>Orobanchaceae</taxon>
        <taxon>Pedicularideae</taxon>
        <taxon>Castillejinae</taxon>
        <taxon>Castilleja</taxon>
    </lineage>
</organism>
<dbReference type="AlphaFoldDB" id="A0ABD3CRT8"/>
<name>A0ABD3CRT8_9LAMI</name>
<gene>
    <name evidence="1" type="ORF">CASFOL_025321</name>
</gene>
<dbReference type="InterPro" id="IPR025886">
    <property type="entry name" value="PP2-like"/>
</dbReference>
<dbReference type="PANTHER" id="PTHR32278">
    <property type="entry name" value="F-BOX DOMAIN-CONTAINING PROTEIN"/>
    <property type="match status" value="1"/>
</dbReference>
<dbReference type="Proteomes" id="UP001632038">
    <property type="component" value="Unassembled WGS sequence"/>
</dbReference>
<evidence type="ECO:0000313" key="2">
    <source>
        <dbReference type="Proteomes" id="UP001632038"/>
    </source>
</evidence>
<dbReference type="PANTHER" id="PTHR32278:SF2">
    <property type="entry name" value="PROTEIN PHLOEM PROTEIN 2-LIKE A9"/>
    <property type="match status" value="1"/>
</dbReference>
<sequence>MAAPANVSPHYAGNSSIQFEVQDDNKKEMRIPAKDLNVVWGKDPRYWKIPDDDKSSLELNQVYWLEVTTCVDKTNPKKVYEVGFDVSLSADAFGWGDAPLYLMVKRGNAGKFVWKKYPMTIPSYNTEEHREIKGRSSLDQESEDPCPKLHFGLYEVWSGKWKGGLKINHAFVREVTGDQL</sequence>
<protein>
    <submittedName>
        <fullName evidence="1">Uncharacterized protein</fullName>
    </submittedName>
</protein>
<comment type="caution">
    <text evidence="1">The sequence shown here is derived from an EMBL/GenBank/DDBJ whole genome shotgun (WGS) entry which is preliminary data.</text>
</comment>
<dbReference type="Pfam" id="PF14299">
    <property type="entry name" value="PP2"/>
    <property type="match status" value="1"/>
</dbReference>
<evidence type="ECO:0000313" key="1">
    <source>
        <dbReference type="EMBL" id="KAL3632337.1"/>
    </source>
</evidence>
<dbReference type="EMBL" id="JAVIJP010000032">
    <property type="protein sequence ID" value="KAL3632337.1"/>
    <property type="molecule type" value="Genomic_DNA"/>
</dbReference>
<reference evidence="2" key="1">
    <citation type="journal article" date="2024" name="IScience">
        <title>Strigolactones Initiate the Formation of Haustorium-like Structures in Castilleja.</title>
        <authorList>
            <person name="Buerger M."/>
            <person name="Peterson D."/>
            <person name="Chory J."/>
        </authorList>
    </citation>
    <scope>NUCLEOTIDE SEQUENCE [LARGE SCALE GENOMIC DNA]</scope>
</reference>